<dbReference type="SUPFAM" id="SSF51182">
    <property type="entry name" value="RmlC-like cupins"/>
    <property type="match status" value="1"/>
</dbReference>
<dbReference type="PANTHER" id="PTHR35721">
    <property type="entry name" value="UREIDOGLYCOLATE HYDROLASE"/>
    <property type="match status" value="1"/>
</dbReference>
<dbReference type="EMBL" id="OZ021735">
    <property type="protein sequence ID" value="CAK9309717.1"/>
    <property type="molecule type" value="Genomic_DNA"/>
</dbReference>
<keyword evidence="2" id="KW-1185">Reference proteome</keyword>
<proteinExistence type="predicted"/>
<evidence type="ECO:0000313" key="1">
    <source>
        <dbReference type="EMBL" id="CAK9309717.1"/>
    </source>
</evidence>
<evidence type="ECO:0008006" key="3">
    <source>
        <dbReference type="Google" id="ProtNLM"/>
    </source>
</evidence>
<dbReference type="InterPro" id="IPR024060">
    <property type="entry name" value="Ureidoglycolate_lyase_dom_sf"/>
</dbReference>
<organism evidence="1 2">
    <name type="scientific">Citrullus colocynthis</name>
    <name type="common">colocynth</name>
    <dbReference type="NCBI Taxonomy" id="252529"/>
    <lineage>
        <taxon>Eukaryota</taxon>
        <taxon>Viridiplantae</taxon>
        <taxon>Streptophyta</taxon>
        <taxon>Embryophyta</taxon>
        <taxon>Tracheophyta</taxon>
        <taxon>Spermatophyta</taxon>
        <taxon>Magnoliopsida</taxon>
        <taxon>eudicotyledons</taxon>
        <taxon>Gunneridae</taxon>
        <taxon>Pentapetalae</taxon>
        <taxon>rosids</taxon>
        <taxon>fabids</taxon>
        <taxon>Cucurbitales</taxon>
        <taxon>Cucurbitaceae</taxon>
        <taxon>Benincaseae</taxon>
        <taxon>Citrullus</taxon>
    </lineage>
</organism>
<protein>
    <recommendedName>
        <fullName evidence="3">Ureidoglycolate hydrolase</fullName>
    </recommendedName>
</protein>
<accession>A0ABP0XPQ2</accession>
<gene>
    <name evidence="1" type="ORF">CITCOLO1_LOCUS1302</name>
</gene>
<reference evidence="1 2" key="1">
    <citation type="submission" date="2024-03" db="EMBL/GenBank/DDBJ databases">
        <authorList>
            <person name="Gkanogiannis A."/>
            <person name="Becerra Lopez-Lavalle L."/>
        </authorList>
    </citation>
    <scope>NUCLEOTIDE SEQUENCE [LARGE SCALE GENOMIC DNA]</scope>
</reference>
<dbReference type="Proteomes" id="UP001642487">
    <property type="component" value="Chromosome 1"/>
</dbReference>
<dbReference type="InterPro" id="IPR011051">
    <property type="entry name" value="RmlC_Cupin_sf"/>
</dbReference>
<name>A0ABP0XPQ2_9ROSI</name>
<dbReference type="PANTHER" id="PTHR35721:SF1">
    <property type="entry name" value="UREIDOGLYCOLATE HYDROLASE"/>
    <property type="match status" value="1"/>
</dbReference>
<dbReference type="Gene3D" id="2.60.120.480">
    <property type="entry name" value="Ureidoglycolate hydrolase"/>
    <property type="match status" value="1"/>
</dbReference>
<sequence>MEKTIRKLKAIEATAENFAEYGQLIGATADGVEFGDEDAQLDLSNGIPRLYILHIENRALEFSKITHHARVTQCLGSVDREAWYLGVAKASIVAEGENGGGGSLCKSESGGHLYVPPSVDKIRAFRISGAKFVKLNKGTWHAGPLFRESARDFYNLELTDTNVVDHTSYNFGEENGVLFHIED</sequence>
<evidence type="ECO:0000313" key="2">
    <source>
        <dbReference type="Proteomes" id="UP001642487"/>
    </source>
</evidence>